<evidence type="ECO:0000256" key="5">
    <source>
        <dbReference type="ARBA" id="ARBA00008684"/>
    </source>
</evidence>
<dbReference type="AlphaFoldDB" id="A0A0E0P679"/>
<evidence type="ECO:0000256" key="16">
    <source>
        <dbReference type="ARBA" id="ARBA00022777"/>
    </source>
</evidence>
<feature type="domain" description="Protein kinase" evidence="31">
    <location>
        <begin position="712"/>
        <end position="1015"/>
    </location>
</feature>
<dbReference type="GO" id="GO:0005524">
    <property type="term" value="F:ATP binding"/>
    <property type="evidence" value="ECO:0007669"/>
    <property type="project" value="UniProtKB-KW"/>
</dbReference>
<comment type="catalytic activity">
    <reaction evidence="24">
        <text>L-seryl-[protein] + ATP = O-phospho-L-seryl-[protein] + ADP + H(+)</text>
        <dbReference type="Rhea" id="RHEA:17989"/>
        <dbReference type="Rhea" id="RHEA-COMP:9863"/>
        <dbReference type="Rhea" id="RHEA-COMP:11604"/>
        <dbReference type="ChEBI" id="CHEBI:15378"/>
        <dbReference type="ChEBI" id="CHEBI:29999"/>
        <dbReference type="ChEBI" id="CHEBI:30616"/>
        <dbReference type="ChEBI" id="CHEBI:83421"/>
        <dbReference type="ChEBI" id="CHEBI:456216"/>
        <dbReference type="EC" id="2.7.11.1"/>
    </reaction>
</comment>
<feature type="signal peptide" evidence="30">
    <location>
        <begin position="1"/>
        <end position="38"/>
    </location>
</feature>
<evidence type="ECO:0000313" key="33">
    <source>
        <dbReference type="Proteomes" id="UP000008022"/>
    </source>
</evidence>
<dbReference type="EnsemblPlants" id="ORUFI04G05610.6">
    <property type="protein sequence ID" value="ORUFI04G05610.6"/>
    <property type="gene ID" value="ORUFI04G05610"/>
</dbReference>
<dbReference type="SUPFAM" id="SSF56112">
    <property type="entry name" value="Protein kinase-like (PK-like)"/>
    <property type="match status" value="1"/>
</dbReference>
<dbReference type="Gene3D" id="3.30.200.20">
    <property type="entry name" value="Phosphorylase Kinase, domain 1"/>
    <property type="match status" value="1"/>
</dbReference>
<evidence type="ECO:0000256" key="28">
    <source>
        <dbReference type="SAM" id="MobiDB-lite"/>
    </source>
</evidence>
<comment type="subcellular location">
    <subcellularLocation>
        <location evidence="3">Cell membrane</location>
        <topology evidence="3">Single-pass type I membrane protein</topology>
    </subcellularLocation>
    <subcellularLocation>
        <location evidence="4">Endoplasmic reticulum membrane</location>
        <topology evidence="4">Single-pass membrane protein</topology>
    </subcellularLocation>
</comment>
<evidence type="ECO:0000256" key="14">
    <source>
        <dbReference type="ARBA" id="ARBA00022737"/>
    </source>
</evidence>
<dbReference type="FunFam" id="3.30.200.20:FF:000432">
    <property type="entry name" value="LRR receptor-like serine/threonine-protein kinase EFR"/>
    <property type="match status" value="1"/>
</dbReference>
<comment type="function">
    <text evidence="26">The processed protein kinase Xa21 chain released by protein cleavage after X.oryzae pv. oryzae protein Ax21 detection translocates into the nucleus where it can bind and regulate WRKY62, a transcription factor. Confers resistance to the bacterial pathogen X.oryzae pv. oryzae (Xoo).</text>
</comment>
<evidence type="ECO:0000256" key="11">
    <source>
        <dbReference type="ARBA" id="ARBA00022679"/>
    </source>
</evidence>
<evidence type="ECO:0000256" key="26">
    <source>
        <dbReference type="ARBA" id="ARBA00056628"/>
    </source>
</evidence>
<keyword evidence="9" id="KW-0597">Phosphoprotein</keyword>
<evidence type="ECO:0000256" key="9">
    <source>
        <dbReference type="ARBA" id="ARBA00022553"/>
    </source>
</evidence>
<dbReference type="InterPro" id="IPR013210">
    <property type="entry name" value="LRR_N_plant-typ"/>
</dbReference>
<keyword evidence="16" id="KW-0418">Kinase</keyword>
<feature type="region of interest" description="Disordered" evidence="28">
    <location>
        <begin position="1043"/>
        <end position="1100"/>
    </location>
</feature>
<dbReference type="Gene3D" id="1.10.510.10">
    <property type="entry name" value="Transferase(Phosphotransferase) domain 1"/>
    <property type="match status" value="1"/>
</dbReference>
<keyword evidence="22" id="KW-0325">Glycoprotein</keyword>
<accession>A0A0E0P679</accession>
<evidence type="ECO:0000256" key="20">
    <source>
        <dbReference type="ARBA" id="ARBA00023136"/>
    </source>
</evidence>
<dbReference type="GO" id="GO:0004674">
    <property type="term" value="F:protein serine/threonine kinase activity"/>
    <property type="evidence" value="ECO:0007669"/>
    <property type="project" value="UniProtKB-KW"/>
</dbReference>
<evidence type="ECO:0000256" key="17">
    <source>
        <dbReference type="ARBA" id="ARBA00022824"/>
    </source>
</evidence>
<evidence type="ECO:0000256" key="27">
    <source>
        <dbReference type="ARBA" id="ARBA00072040"/>
    </source>
</evidence>
<keyword evidence="18" id="KW-0067">ATP-binding</keyword>
<evidence type="ECO:0000256" key="7">
    <source>
        <dbReference type="ARBA" id="ARBA00022475"/>
    </source>
</evidence>
<dbReference type="FunFam" id="1.10.510.10:FF:000358">
    <property type="entry name" value="Putative leucine-rich repeat receptor-like serine/threonine-protein kinase"/>
    <property type="match status" value="1"/>
</dbReference>
<evidence type="ECO:0000256" key="10">
    <source>
        <dbReference type="ARBA" id="ARBA00022614"/>
    </source>
</evidence>
<evidence type="ECO:0000256" key="19">
    <source>
        <dbReference type="ARBA" id="ARBA00022989"/>
    </source>
</evidence>
<dbReference type="Pfam" id="PF08263">
    <property type="entry name" value="LRRNT_2"/>
    <property type="match status" value="1"/>
</dbReference>
<dbReference type="InterPro" id="IPR001611">
    <property type="entry name" value="Leu-rich_rpt"/>
</dbReference>
<dbReference type="FunFam" id="3.80.10.10:FF:000288">
    <property type="entry name" value="LRR receptor-like serine/threonine-protein kinase EFR"/>
    <property type="match status" value="1"/>
</dbReference>
<keyword evidence="10" id="KW-0433">Leucine-rich repeat</keyword>
<evidence type="ECO:0000313" key="32">
    <source>
        <dbReference type="EnsemblPlants" id="ORUFI04G05610.6"/>
    </source>
</evidence>
<keyword evidence="14" id="KW-0677">Repeat</keyword>
<dbReference type="FunFam" id="3.80.10.10:FF:000275">
    <property type="entry name" value="Leucine-rich repeat receptor-like protein kinase"/>
    <property type="match status" value="1"/>
</dbReference>
<feature type="transmembrane region" description="Helical" evidence="29">
    <location>
        <begin position="630"/>
        <end position="647"/>
    </location>
</feature>
<dbReference type="PRINTS" id="PR00019">
    <property type="entry name" value="LEURICHRPT"/>
</dbReference>
<sequence>MFPSVGAKSPPAASHPASFLLCSLLIFLSCNTITLSSAQPSNRSATDLKALLCFKKSITNDPEGAFSSWNRSLHFCRWNGVRCGRTSPAQVVSINLTSKELSGVLPDCIGNLTSLQSLLLARNNLEGTIPESLARSLSLIELNLSRNNLSGEIPPNFFNGSSKLVTVDLQTNSFVGEIPLPRNMATLRFLGLTGNLLSGRIPPSLANISSLSSILLGQNKLSGPIPESLGQIANLSMLDLSANMLSGYVPAKLYNKSSLEFFDIGSNKLSGQIPSDIGHKLPNLKLLIMSMNLFDGSIPSSLGNASNLQILDLSNNSLSGSVPKLGSLRNLDRLILGSNRLEAEDWTFIASLTNCTQLLELSMDGNNLNGSLPKSIGNLSTHLETLRFGGNQISGIIPDEIGNFINLTRLEIHSNMLSGKIPWTIGNLRKLFILNLSMNKLSGQILSSIGNLSQLAQLYLDNNSLSGNIPVNIGQCKRLNMLNLSMNNIGGSIPVELVKISSLSLGLDLSNNKLSGSIPQEVGTLSNLVLLNFSNNQLSGEIPSSLGQCVLLLSLNMEGNNLSGIIPESLNELKAIQQIDLSNNNLIGQVPLFFENLTSLAHLDLSYNKFEGPVPTGGIFQKPKSVNLEGNEGLCALISIFALPICTTSPAKRKINTRLLLILFPPITIALFSIICIIFTLIKGSTVEQSSNYKETMKKVSYGDILKATSWFSQVNKINSSRTGSVYIGRFEFETDLVAIKVFHLDAQGAHDSFFTECEVLKRTRHRNLVKAITLCSTVDFDNNEFKALVYEFMANGSLEMFVHPKLYQGSPKRVLTLGQRISIAADVASALDYLHNQLVPPMIHCDLKPSNILLDYDMTSRIGDFGSAKFLSSNCTRPEGFVGFGGTIGYIPPEYGMGCKISTGGDVYSFGVLLLEMFTAKRPTDTRFGSDLSLHKYVDSAFPNTIGEVLDPHMPRDEKVVHDLWMQSFIQPMIEIGLLCSKESPKDRPGMREVCAKIASIKQEFDKTIHHPLNARLTPRVVVPFRRRRALNERRGLPHRWSFPIHRGRPQVPIRRPEPTSSPTAAAGDKVFPMRRRRRSPPLPMRSFPSAAAAAVTAH</sequence>
<dbReference type="InterPro" id="IPR003591">
    <property type="entry name" value="Leu-rich_rpt_typical-subtyp"/>
</dbReference>
<dbReference type="InterPro" id="IPR000719">
    <property type="entry name" value="Prot_kinase_dom"/>
</dbReference>
<feature type="transmembrane region" description="Helical" evidence="29">
    <location>
        <begin position="659"/>
        <end position="682"/>
    </location>
</feature>
<comment type="cofactor">
    <cofactor evidence="1">
        <name>Mn(2+)</name>
        <dbReference type="ChEBI" id="CHEBI:29035"/>
    </cofactor>
</comment>
<comment type="cofactor">
    <cofactor evidence="2">
        <name>Mg(2+)</name>
        <dbReference type="ChEBI" id="CHEBI:18420"/>
    </cofactor>
</comment>
<evidence type="ECO:0000256" key="25">
    <source>
        <dbReference type="ARBA" id="ARBA00054320"/>
    </source>
</evidence>
<dbReference type="GO" id="GO:0005789">
    <property type="term" value="C:endoplasmic reticulum membrane"/>
    <property type="evidence" value="ECO:0007669"/>
    <property type="project" value="UniProtKB-SubCell"/>
</dbReference>
<evidence type="ECO:0000256" key="24">
    <source>
        <dbReference type="ARBA" id="ARBA00048679"/>
    </source>
</evidence>
<evidence type="ECO:0000256" key="1">
    <source>
        <dbReference type="ARBA" id="ARBA00001936"/>
    </source>
</evidence>
<protein>
    <recommendedName>
        <fullName evidence="27">Receptor kinase-like protein Xa21</fullName>
        <ecNumber evidence="6">2.7.11.1</ecNumber>
    </recommendedName>
</protein>
<evidence type="ECO:0000256" key="6">
    <source>
        <dbReference type="ARBA" id="ARBA00012513"/>
    </source>
</evidence>
<keyword evidence="15" id="KW-0547">Nucleotide-binding</keyword>
<proteinExistence type="inferred from homology"/>
<dbReference type="SUPFAM" id="SSF52047">
    <property type="entry name" value="RNI-like"/>
    <property type="match status" value="1"/>
</dbReference>
<dbReference type="PANTHER" id="PTHR27008">
    <property type="entry name" value="OS04G0122200 PROTEIN"/>
    <property type="match status" value="1"/>
</dbReference>
<name>A0A0E0P679_ORYRU</name>
<dbReference type="FunFam" id="3.80.10.10:FF:001158">
    <property type="entry name" value="Leucine-rich repeat protein kinase family protein"/>
    <property type="match status" value="1"/>
</dbReference>
<keyword evidence="7" id="KW-1003">Cell membrane</keyword>
<dbReference type="PROSITE" id="PS51450">
    <property type="entry name" value="LRR"/>
    <property type="match status" value="1"/>
</dbReference>
<evidence type="ECO:0000256" key="12">
    <source>
        <dbReference type="ARBA" id="ARBA00022692"/>
    </source>
</evidence>
<dbReference type="Pfam" id="PF00560">
    <property type="entry name" value="LRR_1"/>
    <property type="match status" value="13"/>
</dbReference>
<dbReference type="PROSITE" id="PS50011">
    <property type="entry name" value="PROTEIN_KINASE_DOM"/>
    <property type="match status" value="1"/>
</dbReference>
<dbReference type="HOGENOM" id="CLU_000288_22_0_1"/>
<dbReference type="GO" id="GO:0005886">
    <property type="term" value="C:plasma membrane"/>
    <property type="evidence" value="ECO:0007669"/>
    <property type="project" value="UniProtKB-SubCell"/>
</dbReference>
<reference evidence="33" key="1">
    <citation type="submission" date="2013-06" db="EMBL/GenBank/DDBJ databases">
        <authorList>
            <person name="Zhao Q."/>
        </authorList>
    </citation>
    <scope>NUCLEOTIDE SEQUENCE</scope>
    <source>
        <strain evidence="33">cv. W1943</strain>
    </source>
</reference>
<evidence type="ECO:0000259" key="31">
    <source>
        <dbReference type="PROSITE" id="PS50011"/>
    </source>
</evidence>
<evidence type="ECO:0000256" key="13">
    <source>
        <dbReference type="ARBA" id="ARBA00022729"/>
    </source>
</evidence>
<evidence type="ECO:0000256" key="22">
    <source>
        <dbReference type="ARBA" id="ARBA00023180"/>
    </source>
</evidence>
<evidence type="ECO:0000256" key="3">
    <source>
        <dbReference type="ARBA" id="ARBA00004251"/>
    </source>
</evidence>
<organism evidence="32 33">
    <name type="scientific">Oryza rufipogon</name>
    <name type="common">Brownbeard rice</name>
    <name type="synonym">Asian wild rice</name>
    <dbReference type="NCBI Taxonomy" id="4529"/>
    <lineage>
        <taxon>Eukaryota</taxon>
        <taxon>Viridiplantae</taxon>
        <taxon>Streptophyta</taxon>
        <taxon>Embryophyta</taxon>
        <taxon>Tracheophyta</taxon>
        <taxon>Spermatophyta</taxon>
        <taxon>Magnoliopsida</taxon>
        <taxon>Liliopsida</taxon>
        <taxon>Poales</taxon>
        <taxon>Poaceae</taxon>
        <taxon>BOP clade</taxon>
        <taxon>Oryzoideae</taxon>
        <taxon>Oryzeae</taxon>
        <taxon>Oryzinae</taxon>
        <taxon>Oryza</taxon>
    </lineage>
</organism>
<dbReference type="Gene3D" id="3.80.10.10">
    <property type="entry name" value="Ribonuclease Inhibitor"/>
    <property type="match status" value="4"/>
</dbReference>
<keyword evidence="19 29" id="KW-1133">Transmembrane helix</keyword>
<dbReference type="Gramene" id="ORUFI04G05610.6">
    <property type="protein sequence ID" value="ORUFI04G05610.6"/>
    <property type="gene ID" value="ORUFI04G05610"/>
</dbReference>
<dbReference type="InterPro" id="IPR051809">
    <property type="entry name" value="Plant_receptor-like_S/T_kinase"/>
</dbReference>
<dbReference type="Pfam" id="PF00069">
    <property type="entry name" value="Pkinase"/>
    <property type="match status" value="1"/>
</dbReference>
<evidence type="ECO:0000256" key="23">
    <source>
        <dbReference type="ARBA" id="ARBA00047899"/>
    </source>
</evidence>
<dbReference type="SMART" id="SM00220">
    <property type="entry name" value="S_TKc"/>
    <property type="match status" value="1"/>
</dbReference>
<dbReference type="EC" id="2.7.11.1" evidence="6"/>
<dbReference type="InterPro" id="IPR011009">
    <property type="entry name" value="Kinase-like_dom_sf"/>
</dbReference>
<dbReference type="PANTHER" id="PTHR27008:SF458">
    <property type="entry name" value="OS04G0227200 PROTEIN"/>
    <property type="match status" value="1"/>
</dbReference>
<evidence type="ECO:0000256" key="30">
    <source>
        <dbReference type="SAM" id="SignalP"/>
    </source>
</evidence>
<evidence type="ECO:0000256" key="15">
    <source>
        <dbReference type="ARBA" id="ARBA00022741"/>
    </source>
</evidence>
<evidence type="ECO:0000256" key="29">
    <source>
        <dbReference type="SAM" id="Phobius"/>
    </source>
</evidence>
<keyword evidence="8" id="KW-0723">Serine/threonine-protein kinase</keyword>
<evidence type="ECO:0000256" key="8">
    <source>
        <dbReference type="ARBA" id="ARBA00022527"/>
    </source>
</evidence>
<dbReference type="Proteomes" id="UP000008022">
    <property type="component" value="Unassembled WGS sequence"/>
</dbReference>
<keyword evidence="13 30" id="KW-0732">Signal</keyword>
<evidence type="ECO:0000256" key="18">
    <source>
        <dbReference type="ARBA" id="ARBA00022840"/>
    </source>
</evidence>
<keyword evidence="20 29" id="KW-0472">Membrane</keyword>
<dbReference type="InterPro" id="IPR032675">
    <property type="entry name" value="LRR_dom_sf"/>
</dbReference>
<evidence type="ECO:0000256" key="21">
    <source>
        <dbReference type="ARBA" id="ARBA00023170"/>
    </source>
</evidence>
<comment type="catalytic activity">
    <reaction evidence="23">
        <text>L-threonyl-[protein] + ATP = O-phospho-L-threonyl-[protein] + ADP + H(+)</text>
        <dbReference type="Rhea" id="RHEA:46608"/>
        <dbReference type="Rhea" id="RHEA-COMP:11060"/>
        <dbReference type="Rhea" id="RHEA-COMP:11605"/>
        <dbReference type="ChEBI" id="CHEBI:15378"/>
        <dbReference type="ChEBI" id="CHEBI:30013"/>
        <dbReference type="ChEBI" id="CHEBI:30616"/>
        <dbReference type="ChEBI" id="CHEBI:61977"/>
        <dbReference type="ChEBI" id="CHEBI:456216"/>
        <dbReference type="EC" id="2.7.11.1"/>
    </reaction>
</comment>
<comment type="similarity">
    <text evidence="5">Belongs to the protein kinase superfamily. Ser/Thr protein kinase family.</text>
</comment>
<feature type="chain" id="PRO_5002369593" description="Receptor kinase-like protein Xa21" evidence="30">
    <location>
        <begin position="39"/>
        <end position="1100"/>
    </location>
</feature>
<comment type="function">
    <text evidence="25">Receptor kinase that detects X.oryzae pv. oryzae protein Ax21 to promote innate immunity. Following X.oryzae pv. oryzae protein Ax21 detection, undergoes cleavage, releasing the processed protein kinase Xa21 chain.</text>
</comment>
<dbReference type="SMART" id="SM00369">
    <property type="entry name" value="LRR_TYP"/>
    <property type="match status" value="7"/>
</dbReference>
<dbReference type="InterPro" id="IPR008271">
    <property type="entry name" value="Ser/Thr_kinase_AS"/>
</dbReference>
<dbReference type="PROSITE" id="PS00108">
    <property type="entry name" value="PROTEIN_KINASE_ST"/>
    <property type="match status" value="1"/>
</dbReference>
<evidence type="ECO:0000256" key="2">
    <source>
        <dbReference type="ARBA" id="ARBA00001946"/>
    </source>
</evidence>
<feature type="compositionally biased region" description="Low complexity" evidence="28">
    <location>
        <begin position="1086"/>
        <end position="1100"/>
    </location>
</feature>
<dbReference type="SUPFAM" id="SSF52058">
    <property type="entry name" value="L domain-like"/>
    <property type="match status" value="1"/>
</dbReference>
<evidence type="ECO:0000256" key="4">
    <source>
        <dbReference type="ARBA" id="ARBA00004389"/>
    </source>
</evidence>
<keyword evidence="17" id="KW-0256">Endoplasmic reticulum</keyword>
<keyword evidence="21" id="KW-0675">Receptor</keyword>
<keyword evidence="11" id="KW-0808">Transferase</keyword>
<keyword evidence="33" id="KW-1185">Reference proteome</keyword>
<keyword evidence="12 29" id="KW-0812">Transmembrane</keyword>
<reference evidence="32" key="2">
    <citation type="submission" date="2015-06" db="UniProtKB">
        <authorList>
            <consortium name="EnsemblPlants"/>
        </authorList>
    </citation>
    <scope>IDENTIFICATION</scope>
</reference>